<evidence type="ECO:0000256" key="1">
    <source>
        <dbReference type="SAM" id="Coils"/>
    </source>
</evidence>
<accession>X6MQ47</accession>
<keyword evidence="1" id="KW-0175">Coiled coil</keyword>
<dbReference type="OrthoDB" id="432528at2759"/>
<dbReference type="Proteomes" id="UP000023152">
    <property type="component" value="Unassembled WGS sequence"/>
</dbReference>
<keyword evidence="3" id="KW-1185">Reference proteome</keyword>
<evidence type="ECO:0000313" key="2">
    <source>
        <dbReference type="EMBL" id="ETO15220.1"/>
    </source>
</evidence>
<dbReference type="Gene3D" id="2.120.10.80">
    <property type="entry name" value="Kelch-type beta propeller"/>
    <property type="match status" value="2"/>
</dbReference>
<comment type="caution">
    <text evidence="2">The sequence shown here is derived from an EMBL/GenBank/DDBJ whole genome shotgun (WGS) entry which is preliminary data.</text>
</comment>
<protein>
    <recommendedName>
        <fullName evidence="4">Kelch motif family protein</fullName>
    </recommendedName>
</protein>
<dbReference type="AlphaFoldDB" id="X6MQ47"/>
<organism evidence="2 3">
    <name type="scientific">Reticulomyxa filosa</name>
    <dbReference type="NCBI Taxonomy" id="46433"/>
    <lineage>
        <taxon>Eukaryota</taxon>
        <taxon>Sar</taxon>
        <taxon>Rhizaria</taxon>
        <taxon>Retaria</taxon>
        <taxon>Foraminifera</taxon>
        <taxon>Monothalamids</taxon>
        <taxon>Reticulomyxidae</taxon>
        <taxon>Reticulomyxa</taxon>
    </lineage>
</organism>
<dbReference type="InterPro" id="IPR011043">
    <property type="entry name" value="Gal_Oxase/kelch_b-propeller"/>
</dbReference>
<proteinExistence type="predicted"/>
<dbReference type="SUPFAM" id="SSF50965">
    <property type="entry name" value="Galactose oxidase, central domain"/>
    <property type="match status" value="1"/>
</dbReference>
<sequence length="437" mass="51987">MDSDIESKQILDTNDLSVFGYLPPLPVSLNKSQYILFKDEILICGGQYKRDCYSYHIVKNQYKLICSYPKKVELWAHSVVKRVDNKNPNTITLLSFGGQPEQQVKYAMVMKYVSVWDENDKKDKDKDELYNQWTPLIDKDKNEIYIGKNESNYWGVCAVIGGSNDHLLFISYRPKNIDVFNLNTFQYVNESTLPTDNGDICYHCFLPTMKKKNEMILFCKKTGFLIEYDEQHNTFQFQNLYVCASLRTLASYIHVYIDDCILFFGGHSLFSEPVNTVYKYSIQEKQWMKFEQTLPMKLSNGGAIMNGDNTYIHIFSRDNEAETATKHVRTKVEYWMKEPTAQEREWTSNESERNEIEEMKFEVERMKEEIDLRELRVMEQFVHLFVHFFRQKEIKVTLRYWIRSFFINKGWINDFDNLISRYILVCLNPFFFKKLFL</sequence>
<dbReference type="InterPro" id="IPR015915">
    <property type="entry name" value="Kelch-typ_b-propeller"/>
</dbReference>
<feature type="coiled-coil region" evidence="1">
    <location>
        <begin position="349"/>
        <end position="376"/>
    </location>
</feature>
<dbReference type="EMBL" id="ASPP01019358">
    <property type="protein sequence ID" value="ETO15220.1"/>
    <property type="molecule type" value="Genomic_DNA"/>
</dbReference>
<gene>
    <name evidence="2" type="ORF">RFI_22141</name>
</gene>
<evidence type="ECO:0000313" key="3">
    <source>
        <dbReference type="Proteomes" id="UP000023152"/>
    </source>
</evidence>
<evidence type="ECO:0008006" key="4">
    <source>
        <dbReference type="Google" id="ProtNLM"/>
    </source>
</evidence>
<name>X6MQ47_RETFI</name>
<reference evidence="2 3" key="1">
    <citation type="journal article" date="2013" name="Curr. Biol.">
        <title>The Genome of the Foraminiferan Reticulomyxa filosa.</title>
        <authorList>
            <person name="Glockner G."/>
            <person name="Hulsmann N."/>
            <person name="Schleicher M."/>
            <person name="Noegel A.A."/>
            <person name="Eichinger L."/>
            <person name="Gallinger C."/>
            <person name="Pawlowski J."/>
            <person name="Sierra R."/>
            <person name="Euteneuer U."/>
            <person name="Pillet L."/>
            <person name="Moustafa A."/>
            <person name="Platzer M."/>
            <person name="Groth M."/>
            <person name="Szafranski K."/>
            <person name="Schliwa M."/>
        </authorList>
    </citation>
    <scope>NUCLEOTIDE SEQUENCE [LARGE SCALE GENOMIC DNA]</scope>
</reference>